<gene>
    <name evidence="4" type="ORF">HHI36_017620</name>
</gene>
<dbReference type="AlphaFoldDB" id="A0ABD2NNJ8"/>
<evidence type="ECO:0000259" key="2">
    <source>
        <dbReference type="Pfam" id="PF23659"/>
    </source>
</evidence>
<feature type="domain" description="E3 UFM1-protein ligase 1-like" evidence="2">
    <location>
        <begin position="249"/>
        <end position="364"/>
    </location>
</feature>
<sequence length="483" mass="54592">MLKIISYRKIITLNSCLISNEILDRVLDEIEDCIASKTYTDIPSVVPSIFNEEDISILMENIMTPQLKQQIIMLNNFVVSLAFIDKLMEKCRAVTNENANKCVASGKYQEFKMKLLVASQLKSQKSEDFEEKVDKREERRKKATGGKAGGGMQGRETKTKSTKKVKGNVKNLDTEIVDCSDKKQTLEIISNSDVINCIQDEVDDAGLSEIIESFVEYILPKLNDEALRIAENIYATTVADQTANRRQTHNELQQKLNNLIGDVRLFEKGIKLLPADLQTQLYKYLLKTLCTDIVNEILNYTAQENNSTVNVTNQEQRLKFLNDLKPDVRAPLLPLVKSLASGNIDDFMASIDDALGACSMILKKIDKKKDRVIVLNHKHELLEQLNKCDDLAIVLHLAVLVIFTTATQCMLHASGRHLQQILMFLKQYLSVEQIGELTTYHDYIGLMLSGGSEEENVRQKLKEMVPSIRTIANDFKKPSAEKS</sequence>
<accession>A0ABD2NNJ8</accession>
<dbReference type="InterPro" id="IPR018611">
    <property type="entry name" value="Ufl1"/>
</dbReference>
<keyword evidence="5" id="KW-1185">Reference proteome</keyword>
<proteinExistence type="predicted"/>
<dbReference type="Pfam" id="PF25870">
    <property type="entry name" value="WHD_UFL1_5th"/>
    <property type="match status" value="1"/>
</dbReference>
<feature type="domain" description="E3 UFM1-protein ligase-like C-terminal" evidence="3">
    <location>
        <begin position="371"/>
        <end position="468"/>
    </location>
</feature>
<feature type="region of interest" description="Disordered" evidence="1">
    <location>
        <begin position="127"/>
        <end position="165"/>
    </location>
</feature>
<dbReference type="EMBL" id="JABFTP020000124">
    <property type="protein sequence ID" value="KAL3280114.1"/>
    <property type="molecule type" value="Genomic_DNA"/>
</dbReference>
<evidence type="ECO:0000313" key="4">
    <source>
        <dbReference type="EMBL" id="KAL3280114.1"/>
    </source>
</evidence>
<dbReference type="InterPro" id="IPR056580">
    <property type="entry name" value="Ufl1_dom"/>
</dbReference>
<dbReference type="PANTHER" id="PTHR31057">
    <property type="entry name" value="E3 UFM1-PROTEIN LIGASE 1"/>
    <property type="match status" value="1"/>
</dbReference>
<name>A0ABD2NNJ8_9CUCU</name>
<organism evidence="4 5">
    <name type="scientific">Cryptolaemus montrouzieri</name>
    <dbReference type="NCBI Taxonomy" id="559131"/>
    <lineage>
        <taxon>Eukaryota</taxon>
        <taxon>Metazoa</taxon>
        <taxon>Ecdysozoa</taxon>
        <taxon>Arthropoda</taxon>
        <taxon>Hexapoda</taxon>
        <taxon>Insecta</taxon>
        <taxon>Pterygota</taxon>
        <taxon>Neoptera</taxon>
        <taxon>Endopterygota</taxon>
        <taxon>Coleoptera</taxon>
        <taxon>Polyphaga</taxon>
        <taxon>Cucujiformia</taxon>
        <taxon>Coccinelloidea</taxon>
        <taxon>Coccinellidae</taxon>
        <taxon>Scymninae</taxon>
        <taxon>Scymnini</taxon>
        <taxon>Cryptolaemus</taxon>
    </lineage>
</organism>
<dbReference type="Pfam" id="PF25041">
    <property type="entry name" value="UFL1_C"/>
    <property type="match status" value="1"/>
</dbReference>
<evidence type="ECO:0000259" key="3">
    <source>
        <dbReference type="Pfam" id="PF25041"/>
    </source>
</evidence>
<dbReference type="Proteomes" id="UP001516400">
    <property type="component" value="Unassembled WGS sequence"/>
</dbReference>
<dbReference type="PANTHER" id="PTHR31057:SF0">
    <property type="entry name" value="E3 UFM1-PROTEIN LIGASE 1"/>
    <property type="match status" value="1"/>
</dbReference>
<evidence type="ECO:0000313" key="5">
    <source>
        <dbReference type="Proteomes" id="UP001516400"/>
    </source>
</evidence>
<feature type="compositionally biased region" description="Basic and acidic residues" evidence="1">
    <location>
        <begin position="127"/>
        <end position="137"/>
    </location>
</feature>
<dbReference type="InterPro" id="IPR056761">
    <property type="entry name" value="Ufl1-like_C"/>
</dbReference>
<evidence type="ECO:0000256" key="1">
    <source>
        <dbReference type="SAM" id="MobiDB-lite"/>
    </source>
</evidence>
<protein>
    <submittedName>
        <fullName evidence="4">Uncharacterized protein</fullName>
    </submittedName>
</protein>
<dbReference type="Pfam" id="PF23659">
    <property type="entry name" value="UFL1"/>
    <property type="match status" value="1"/>
</dbReference>
<comment type="caution">
    <text evidence="4">The sequence shown here is derived from an EMBL/GenBank/DDBJ whole genome shotgun (WGS) entry which is preliminary data.</text>
</comment>
<reference evidence="4 5" key="1">
    <citation type="journal article" date="2021" name="BMC Biol.">
        <title>Horizontally acquired antibacterial genes associated with adaptive radiation of ladybird beetles.</title>
        <authorList>
            <person name="Li H.S."/>
            <person name="Tang X.F."/>
            <person name="Huang Y.H."/>
            <person name="Xu Z.Y."/>
            <person name="Chen M.L."/>
            <person name="Du X.Y."/>
            <person name="Qiu B.Y."/>
            <person name="Chen P.T."/>
            <person name="Zhang W."/>
            <person name="Slipinski A."/>
            <person name="Escalona H.E."/>
            <person name="Waterhouse R.M."/>
            <person name="Zwick A."/>
            <person name="Pang H."/>
        </authorList>
    </citation>
    <scope>NUCLEOTIDE SEQUENCE [LARGE SCALE GENOMIC DNA]</scope>
    <source>
        <strain evidence="4">SYSU2018</strain>
    </source>
</reference>